<gene>
    <name evidence="1" type="ORF">CD29_08380</name>
</gene>
<dbReference type="InterPro" id="IPR010843">
    <property type="entry name" value="Uncharacterised_AroM"/>
</dbReference>
<dbReference type="AlphaFoldDB" id="A0A0A3I2R6"/>
<dbReference type="STRING" id="1384049.CD29_08380"/>
<evidence type="ECO:0008006" key="3">
    <source>
        <dbReference type="Google" id="ProtNLM"/>
    </source>
</evidence>
<evidence type="ECO:0000313" key="1">
    <source>
        <dbReference type="EMBL" id="KGR79019.1"/>
    </source>
</evidence>
<name>A0A0A3I2R6_9BACL</name>
<accession>A0A0A3I2R6</accession>
<comment type="caution">
    <text evidence="1">The sequence shown here is derived from an EMBL/GenBank/DDBJ whole genome shotgun (WGS) entry which is preliminary data.</text>
</comment>
<dbReference type="eggNOG" id="COG4126">
    <property type="taxonomic scope" value="Bacteria"/>
</dbReference>
<reference evidence="1 2" key="1">
    <citation type="submission" date="2014-02" db="EMBL/GenBank/DDBJ databases">
        <title>Draft genome sequence of Lysinibacillus manganicus DSM 26584T.</title>
        <authorList>
            <person name="Zhang F."/>
            <person name="Wang G."/>
            <person name="Zhang L."/>
        </authorList>
    </citation>
    <scope>NUCLEOTIDE SEQUENCE [LARGE SCALE GENOMIC DNA]</scope>
    <source>
        <strain evidence="1 2">DSM 26584</strain>
    </source>
</reference>
<dbReference type="NCBIfam" id="NF007788">
    <property type="entry name" value="PRK10481.1"/>
    <property type="match status" value="1"/>
</dbReference>
<evidence type="ECO:0000313" key="2">
    <source>
        <dbReference type="Proteomes" id="UP000030416"/>
    </source>
</evidence>
<dbReference type="RefSeq" id="WP_036185166.1">
    <property type="nucleotide sequence ID" value="NZ_AVDA01000008.1"/>
</dbReference>
<sequence length="219" mass="24165">MKKSNIGVITIGQSPRIDLVPEMEKVLGTHYSLIEAGALDDLTSSEILKLFPDEGETTYVSRLRNGSYATMGKSKVVPLLQEKINQLSSKVEVIIVLCTGTFETLVSEKPIIYPDKILDGVVRSLFKNEKIGIVIPIEDQKHSILEKWDGCNVCAIAANPYTENDIEDTVATLKSENIQCIVLDCMGYNEQHKQQAISALGVPVFLPRTLVARVAMEIC</sequence>
<dbReference type="EMBL" id="JPVN01000008">
    <property type="protein sequence ID" value="KGR79019.1"/>
    <property type="molecule type" value="Genomic_DNA"/>
</dbReference>
<keyword evidence="2" id="KW-1185">Reference proteome</keyword>
<proteinExistence type="predicted"/>
<organism evidence="1 2">
    <name type="scientific">Ureibacillus manganicus DSM 26584</name>
    <dbReference type="NCBI Taxonomy" id="1384049"/>
    <lineage>
        <taxon>Bacteria</taxon>
        <taxon>Bacillati</taxon>
        <taxon>Bacillota</taxon>
        <taxon>Bacilli</taxon>
        <taxon>Bacillales</taxon>
        <taxon>Caryophanaceae</taxon>
        <taxon>Ureibacillus</taxon>
    </lineage>
</organism>
<dbReference type="OrthoDB" id="9798683at2"/>
<protein>
    <recommendedName>
        <fullName evidence="3">AroM protein</fullName>
    </recommendedName>
</protein>
<dbReference type="Proteomes" id="UP000030416">
    <property type="component" value="Unassembled WGS sequence"/>
</dbReference>
<dbReference type="Pfam" id="PF07302">
    <property type="entry name" value="AroM"/>
    <property type="match status" value="1"/>
</dbReference>